<reference evidence="1 2" key="1">
    <citation type="submission" date="2011-06" db="EMBL/GenBank/DDBJ databases">
        <title>The draft genome of Thiocapsa marina 5811.</title>
        <authorList>
            <consortium name="US DOE Joint Genome Institute (JGI-PGF)"/>
            <person name="Lucas S."/>
            <person name="Han J."/>
            <person name="Cheng J.-F."/>
            <person name="Goodwin L."/>
            <person name="Pitluck S."/>
            <person name="Peters L."/>
            <person name="Land M.L."/>
            <person name="Hauser L."/>
            <person name="Vogl K."/>
            <person name="Liu Z."/>
            <person name="Imhoff J."/>
            <person name="Thiel V."/>
            <person name="Frigaard N.-U."/>
            <person name="Bryant D."/>
            <person name="Woyke T.J."/>
        </authorList>
    </citation>
    <scope>NUCLEOTIDE SEQUENCE [LARGE SCALE GENOMIC DNA]</scope>
    <source>
        <strain evidence="1 2">5811</strain>
    </source>
</reference>
<dbReference type="Pfam" id="PF14305">
    <property type="entry name" value="ATPgrasp_TupA"/>
    <property type="match status" value="1"/>
</dbReference>
<gene>
    <name evidence="1" type="ORF">ThimaDRAFT_4757</name>
</gene>
<protein>
    <submittedName>
        <fullName evidence="1">Teichuronopeptide biosynthesis protein</fullName>
    </submittedName>
</protein>
<dbReference type="eggNOG" id="COG0189">
    <property type="taxonomic scope" value="Bacteria"/>
</dbReference>
<dbReference type="InterPro" id="IPR029465">
    <property type="entry name" value="ATPgrasp_TupA"/>
</dbReference>
<dbReference type="EMBL" id="AFWV01000028">
    <property type="protein sequence ID" value="EGV15958.1"/>
    <property type="molecule type" value="Genomic_DNA"/>
</dbReference>
<dbReference type="Proteomes" id="UP000005459">
    <property type="component" value="Unassembled WGS sequence"/>
</dbReference>
<dbReference type="STRING" id="768671.ThimaDRAFT_4757"/>
<sequence>MHDGGYSLASSVNHLIRQKNALLNIGVKNLARGKNPKDKDRSFAKFFNVPVPENYGDTFCLENVPIIPETIVKPYSGCAANGVFYINCNCEIFSVSSGKYYSSLCDGVSLEVAGKNKKISFDRWVVERAILSDDGRIARNLKVFTFYGKVGLFLETAFPFSAGGAVRKSAYDELGNVVKLRFKGAGLSSLGIPDQLRDYSNRISLASPVPFLRIDFLRGSNGLYLGEITPHPGSIYKDGVMTPDLDVILGKMFIDAEARLFKDLLQGKSFDTYREIYEATW</sequence>
<name>F9UIK4_9GAMM</name>
<evidence type="ECO:0000313" key="1">
    <source>
        <dbReference type="EMBL" id="EGV15958.1"/>
    </source>
</evidence>
<keyword evidence="2" id="KW-1185">Reference proteome</keyword>
<proteinExistence type="predicted"/>
<dbReference type="AlphaFoldDB" id="F9UIK4"/>
<evidence type="ECO:0000313" key="2">
    <source>
        <dbReference type="Proteomes" id="UP000005459"/>
    </source>
</evidence>
<dbReference type="SUPFAM" id="SSF56059">
    <property type="entry name" value="Glutathione synthetase ATP-binding domain-like"/>
    <property type="match status" value="1"/>
</dbReference>
<accession>F9UIK4</accession>
<organism evidence="1 2">
    <name type="scientific">Thiocapsa marina 5811</name>
    <dbReference type="NCBI Taxonomy" id="768671"/>
    <lineage>
        <taxon>Bacteria</taxon>
        <taxon>Pseudomonadati</taxon>
        <taxon>Pseudomonadota</taxon>
        <taxon>Gammaproteobacteria</taxon>
        <taxon>Chromatiales</taxon>
        <taxon>Chromatiaceae</taxon>
        <taxon>Thiocapsa</taxon>
    </lineage>
</organism>